<dbReference type="PANTHER" id="PTHR21347:SF0">
    <property type="entry name" value="LIPID SCRAMBLASE CLPTM1L"/>
    <property type="match status" value="1"/>
</dbReference>
<dbReference type="STRING" id="667725.A0A0L0G9I7"/>
<evidence type="ECO:0000256" key="6">
    <source>
        <dbReference type="SAM" id="MobiDB-lite"/>
    </source>
</evidence>
<evidence type="ECO:0008006" key="10">
    <source>
        <dbReference type="Google" id="ProtNLM"/>
    </source>
</evidence>
<dbReference type="OrthoDB" id="378564at2759"/>
<accession>A0A0L0G9I7</accession>
<evidence type="ECO:0000313" key="8">
    <source>
        <dbReference type="EMBL" id="KNC85687.1"/>
    </source>
</evidence>
<comment type="subcellular location">
    <subcellularLocation>
        <location evidence="1">Membrane</location>
        <topology evidence="1">Multi-pass membrane protein</topology>
    </subcellularLocation>
</comment>
<dbReference type="InterPro" id="IPR008429">
    <property type="entry name" value="CLPTM1"/>
</dbReference>
<gene>
    <name evidence="8" type="ORF">SARC_02136</name>
</gene>
<sequence length="666" mass="74516">MAVPRPPAARSGGEQDAEDTNTTAVPWLRVVLQTMFFMFVYQFFIANRAAPQEKRDAAAASGVSGVAGVSSAAPRQGHVFYDPLFADGAEAYMSIYINEQSSFGLNPSETAAIWEKSLAIGNWSQHPDIDPSFAITHALPISDNVKNNGSLYVHVVLSGPAHLLGSAVDSCSAVGDECSGETNGDAVIVTRTQQLTIYKEVAKANTKKRLLFEDEVDANAEPTPTPHADGTIIAYWHPNITINLVYDMGKIARKQLPEPCLQYLNFNDESLTYDNVIYVNNFWNLAEDRIPVNDTLDTLQVHLQVYPVGLFKWNFFLSMKESMRQQQMFGGAAAGESDMMKRMLTDTNPILLVVTMIVTVLHTVFDILAFKNDIQFWKNRKSVEGLSIRTIFTNLFFQIVIFLYLVDNETSAMILFSTGTGILIEMWKVTKASDVTVHHNQRWFGIIPKVSFDDKKSYAVSKTKEYDDYAYSFLGKLLGPCIALYSIYALYYNEYKSVYSWVINSLVGAIYTFGFIAMTPQLFINYKLKSVAHMPWRMMTYKALNTFIDDLFAFIITMPWLHRLACLRDDVIFFVYLYQKWVYPVDPNRRNEFEGGDAAGNKDETESGGDIDTLKDAVSPVEDATKSPSVAADATITSKKRNETEDRTATGNGDEAETSDDNTAGK</sequence>
<comment type="similarity">
    <text evidence="2">Belongs to the CLPTM1 family.</text>
</comment>
<dbReference type="eggNOG" id="KOG2489">
    <property type="taxonomic scope" value="Eukaryota"/>
</dbReference>
<evidence type="ECO:0000256" key="5">
    <source>
        <dbReference type="ARBA" id="ARBA00023136"/>
    </source>
</evidence>
<feature type="transmembrane region" description="Helical" evidence="7">
    <location>
        <begin position="27"/>
        <end position="46"/>
    </location>
</feature>
<reference evidence="8 9" key="1">
    <citation type="submission" date="2011-02" db="EMBL/GenBank/DDBJ databases">
        <title>The Genome Sequence of Sphaeroforma arctica JP610.</title>
        <authorList>
            <consortium name="The Broad Institute Genome Sequencing Platform"/>
            <person name="Russ C."/>
            <person name="Cuomo C."/>
            <person name="Young S.K."/>
            <person name="Zeng Q."/>
            <person name="Gargeya S."/>
            <person name="Alvarado L."/>
            <person name="Berlin A."/>
            <person name="Chapman S.B."/>
            <person name="Chen Z."/>
            <person name="Freedman E."/>
            <person name="Gellesch M."/>
            <person name="Goldberg J."/>
            <person name="Griggs A."/>
            <person name="Gujja S."/>
            <person name="Heilman E."/>
            <person name="Heiman D."/>
            <person name="Howarth C."/>
            <person name="Mehta T."/>
            <person name="Neiman D."/>
            <person name="Pearson M."/>
            <person name="Roberts A."/>
            <person name="Saif S."/>
            <person name="Shea T."/>
            <person name="Shenoy N."/>
            <person name="Sisk P."/>
            <person name="Stolte C."/>
            <person name="Sykes S."/>
            <person name="White J."/>
            <person name="Yandava C."/>
            <person name="Burger G."/>
            <person name="Gray M.W."/>
            <person name="Holland P.W.H."/>
            <person name="King N."/>
            <person name="Lang F.B.F."/>
            <person name="Roger A.J."/>
            <person name="Ruiz-Trillo I."/>
            <person name="Haas B."/>
            <person name="Nusbaum C."/>
            <person name="Birren B."/>
        </authorList>
    </citation>
    <scope>NUCLEOTIDE SEQUENCE [LARGE SCALE GENOMIC DNA]</scope>
    <source>
        <strain evidence="8 9">JP610</strain>
    </source>
</reference>
<feature type="transmembrane region" description="Helical" evidence="7">
    <location>
        <begin position="498"/>
        <end position="518"/>
    </location>
</feature>
<proteinExistence type="inferred from homology"/>
<name>A0A0L0G9I7_9EUKA</name>
<dbReference type="GO" id="GO:0016020">
    <property type="term" value="C:membrane"/>
    <property type="evidence" value="ECO:0007669"/>
    <property type="project" value="UniProtKB-SubCell"/>
</dbReference>
<keyword evidence="9" id="KW-1185">Reference proteome</keyword>
<dbReference type="PANTHER" id="PTHR21347">
    <property type="entry name" value="CLEFT LIP AND PALATE ASSOCIATED TRANSMEMBRANE PROTEIN-RELATED"/>
    <property type="match status" value="1"/>
</dbReference>
<dbReference type="RefSeq" id="XP_014159589.1">
    <property type="nucleotide sequence ID" value="XM_014304114.1"/>
</dbReference>
<evidence type="ECO:0000256" key="7">
    <source>
        <dbReference type="SAM" id="Phobius"/>
    </source>
</evidence>
<feature type="transmembrane region" description="Helical" evidence="7">
    <location>
        <begin position="349"/>
        <end position="370"/>
    </location>
</feature>
<evidence type="ECO:0000256" key="2">
    <source>
        <dbReference type="ARBA" id="ARBA00009310"/>
    </source>
</evidence>
<evidence type="ECO:0000256" key="4">
    <source>
        <dbReference type="ARBA" id="ARBA00022989"/>
    </source>
</evidence>
<feature type="region of interest" description="Disordered" evidence="6">
    <location>
        <begin position="1"/>
        <end position="20"/>
    </location>
</feature>
<dbReference type="Proteomes" id="UP000054560">
    <property type="component" value="Unassembled WGS sequence"/>
</dbReference>
<keyword evidence="4 7" id="KW-1133">Transmembrane helix</keyword>
<feature type="transmembrane region" description="Helical" evidence="7">
    <location>
        <begin position="386"/>
        <end position="406"/>
    </location>
</feature>
<evidence type="ECO:0000256" key="1">
    <source>
        <dbReference type="ARBA" id="ARBA00004141"/>
    </source>
</evidence>
<dbReference type="EMBL" id="KQ241689">
    <property type="protein sequence ID" value="KNC85687.1"/>
    <property type="molecule type" value="Genomic_DNA"/>
</dbReference>
<evidence type="ECO:0000256" key="3">
    <source>
        <dbReference type="ARBA" id="ARBA00022692"/>
    </source>
</evidence>
<feature type="region of interest" description="Disordered" evidence="6">
    <location>
        <begin position="594"/>
        <end position="666"/>
    </location>
</feature>
<keyword evidence="3 7" id="KW-0812">Transmembrane</keyword>
<dbReference type="AlphaFoldDB" id="A0A0L0G9I7"/>
<dbReference type="GO" id="GO:0012505">
    <property type="term" value="C:endomembrane system"/>
    <property type="evidence" value="ECO:0007669"/>
    <property type="project" value="TreeGrafter"/>
</dbReference>
<dbReference type="Pfam" id="PF05602">
    <property type="entry name" value="CLPTM1"/>
    <property type="match status" value="1"/>
</dbReference>
<feature type="transmembrane region" description="Helical" evidence="7">
    <location>
        <begin position="539"/>
        <end position="561"/>
    </location>
</feature>
<protein>
    <recommendedName>
        <fullName evidence="10">Cleft lip and palate transmembrane protein 1</fullName>
    </recommendedName>
</protein>
<organism evidence="8 9">
    <name type="scientific">Sphaeroforma arctica JP610</name>
    <dbReference type="NCBI Taxonomy" id="667725"/>
    <lineage>
        <taxon>Eukaryota</taxon>
        <taxon>Ichthyosporea</taxon>
        <taxon>Ichthyophonida</taxon>
        <taxon>Sphaeroforma</taxon>
    </lineage>
</organism>
<evidence type="ECO:0000313" key="9">
    <source>
        <dbReference type="Proteomes" id="UP000054560"/>
    </source>
</evidence>
<keyword evidence="5 7" id="KW-0472">Membrane</keyword>
<feature type="transmembrane region" description="Helical" evidence="7">
    <location>
        <begin position="469"/>
        <end position="492"/>
    </location>
</feature>
<dbReference type="GeneID" id="25902640"/>